<dbReference type="GO" id="GO:0004167">
    <property type="term" value="F:dopachrome isomerase activity"/>
    <property type="evidence" value="ECO:0007669"/>
    <property type="project" value="UniProtKB-EC"/>
</dbReference>
<keyword evidence="13" id="KW-1185">Reference proteome</keyword>
<evidence type="ECO:0000256" key="6">
    <source>
        <dbReference type="ARBA" id="ARBA00036823"/>
    </source>
</evidence>
<dbReference type="GO" id="GO:0050178">
    <property type="term" value="F:phenylpyruvate tautomerase activity"/>
    <property type="evidence" value="ECO:0007669"/>
    <property type="project" value="UniProtKB-EC"/>
</dbReference>
<evidence type="ECO:0000256" key="11">
    <source>
        <dbReference type="ARBA" id="ARBA00042730"/>
    </source>
</evidence>
<dbReference type="PANTHER" id="PTHR11954">
    <property type="entry name" value="D-DOPACHROME DECARBOXYLASE"/>
    <property type="match status" value="1"/>
</dbReference>
<sequence>MPFINSKISVKITEDQERKLKEKLGKAIEIIPGKSESWLMTGFEDGYHLYFRGDNSQPTAFVEVMVFGGANPSAFDKLTGEITNIFGDVLGIAPDHIYVKYTPADNWGWNGSNF</sequence>
<dbReference type="Proteomes" id="UP000179284">
    <property type="component" value="Chromosome I"/>
</dbReference>
<protein>
    <recommendedName>
        <fullName evidence="11">L-dopachrome isomerase</fullName>
        <ecNumber evidence="8">5.3.2.1</ecNumber>
        <ecNumber evidence="7">5.3.3.12</ecNumber>
    </recommendedName>
    <alternativeName>
        <fullName evidence="9">L-dopachrome tautomerase</fullName>
    </alternativeName>
    <alternativeName>
        <fullName evidence="10">Phenylpyruvate tautomerase</fullName>
    </alternativeName>
</protein>
<evidence type="ECO:0000256" key="1">
    <source>
        <dbReference type="ARBA" id="ARBA00004613"/>
    </source>
</evidence>
<evidence type="ECO:0000256" key="9">
    <source>
        <dbReference type="ARBA" id="ARBA00041631"/>
    </source>
</evidence>
<evidence type="ECO:0000256" key="10">
    <source>
        <dbReference type="ARBA" id="ARBA00041912"/>
    </source>
</evidence>
<evidence type="ECO:0000256" key="8">
    <source>
        <dbReference type="ARBA" id="ARBA00039086"/>
    </source>
</evidence>
<dbReference type="EMBL" id="CP017831">
    <property type="protein sequence ID" value="AOZ97776.1"/>
    <property type="molecule type" value="Genomic_DNA"/>
</dbReference>
<gene>
    <name evidence="12" type="ORF">bhn_I2744</name>
</gene>
<dbReference type="OrthoDB" id="5769863at2"/>
<organism evidence="12 13">
    <name type="scientific">Butyrivibrio hungatei</name>
    <dbReference type="NCBI Taxonomy" id="185008"/>
    <lineage>
        <taxon>Bacteria</taxon>
        <taxon>Bacillati</taxon>
        <taxon>Bacillota</taxon>
        <taxon>Clostridia</taxon>
        <taxon>Lachnospirales</taxon>
        <taxon>Lachnospiraceae</taxon>
        <taxon>Butyrivibrio</taxon>
    </lineage>
</organism>
<comment type="subcellular location">
    <subcellularLocation>
        <location evidence="1">Secreted</location>
    </subcellularLocation>
</comment>
<dbReference type="InterPro" id="IPR001398">
    <property type="entry name" value="Macrophage_inhib_fac"/>
</dbReference>
<dbReference type="GO" id="GO:0005615">
    <property type="term" value="C:extracellular space"/>
    <property type="evidence" value="ECO:0007669"/>
    <property type="project" value="UniProtKB-KW"/>
</dbReference>
<dbReference type="InterPro" id="IPR014347">
    <property type="entry name" value="Tautomerase/MIF_sf"/>
</dbReference>
<evidence type="ECO:0000256" key="2">
    <source>
        <dbReference type="ARBA" id="ARBA00022514"/>
    </source>
</evidence>
<dbReference type="Gene3D" id="3.30.429.10">
    <property type="entry name" value="Macrophage Migration Inhibitory Factor"/>
    <property type="match status" value="1"/>
</dbReference>
<comment type="catalytic activity">
    <reaction evidence="6">
        <text>L-dopachrome = 5,6-dihydroxyindole-2-carboxylate</text>
        <dbReference type="Rhea" id="RHEA:13041"/>
        <dbReference type="ChEBI" id="CHEBI:16875"/>
        <dbReference type="ChEBI" id="CHEBI:57509"/>
        <dbReference type="EC" id="5.3.3.12"/>
    </reaction>
</comment>
<evidence type="ECO:0000313" key="12">
    <source>
        <dbReference type="EMBL" id="AOZ97776.1"/>
    </source>
</evidence>
<dbReference type="Pfam" id="PF01187">
    <property type="entry name" value="MIF"/>
    <property type="match status" value="1"/>
</dbReference>
<dbReference type="PANTHER" id="PTHR11954:SF6">
    <property type="entry name" value="MACROPHAGE MIGRATION INHIBITORY FACTOR"/>
    <property type="match status" value="1"/>
</dbReference>
<proteinExistence type="predicted"/>
<evidence type="ECO:0000256" key="3">
    <source>
        <dbReference type="ARBA" id="ARBA00022525"/>
    </source>
</evidence>
<reference evidence="13" key="1">
    <citation type="submission" date="2016-10" db="EMBL/GenBank/DDBJ databases">
        <title>The complete genome sequence of the rumen bacterium Butyrivibrio hungatei MB2003.</title>
        <authorList>
            <person name="Palevich N."/>
            <person name="Kelly W.J."/>
            <person name="Leahy S.C."/>
            <person name="Altermann E."/>
            <person name="Rakonjac J."/>
            <person name="Attwood G.T."/>
        </authorList>
    </citation>
    <scope>NUCLEOTIDE SEQUENCE [LARGE SCALE GENOMIC DNA]</scope>
    <source>
        <strain evidence="13">MB2003</strain>
    </source>
</reference>
<accession>A0A1D9P586</accession>
<comment type="catalytic activity">
    <reaction evidence="5">
        <text>3-phenylpyruvate = enol-phenylpyruvate</text>
        <dbReference type="Rhea" id="RHEA:17097"/>
        <dbReference type="ChEBI" id="CHEBI:16815"/>
        <dbReference type="ChEBI" id="CHEBI:18005"/>
        <dbReference type="EC" id="5.3.2.1"/>
    </reaction>
</comment>
<dbReference type="EC" id="5.3.2.1" evidence="8"/>
<keyword evidence="2" id="KW-0202">Cytokine</keyword>
<keyword evidence="4" id="KW-0413">Isomerase</keyword>
<keyword evidence="3" id="KW-0964">Secreted</keyword>
<dbReference type="EC" id="5.3.3.12" evidence="7"/>
<name>A0A1D9P586_9FIRM</name>
<evidence type="ECO:0000256" key="7">
    <source>
        <dbReference type="ARBA" id="ARBA00038932"/>
    </source>
</evidence>
<evidence type="ECO:0000313" key="13">
    <source>
        <dbReference type="Proteomes" id="UP000179284"/>
    </source>
</evidence>
<evidence type="ECO:0000256" key="5">
    <source>
        <dbReference type="ARBA" id="ARBA00036735"/>
    </source>
</evidence>
<dbReference type="KEGG" id="bhu:bhn_I2744"/>
<evidence type="ECO:0000256" key="4">
    <source>
        <dbReference type="ARBA" id="ARBA00023235"/>
    </source>
</evidence>
<dbReference type="RefSeq" id="WP_071177347.1">
    <property type="nucleotide sequence ID" value="NZ_CP017831.1"/>
</dbReference>
<dbReference type="GO" id="GO:0005125">
    <property type="term" value="F:cytokine activity"/>
    <property type="evidence" value="ECO:0007669"/>
    <property type="project" value="UniProtKB-KW"/>
</dbReference>
<dbReference type="SUPFAM" id="SSF55331">
    <property type="entry name" value="Tautomerase/MIF"/>
    <property type="match status" value="1"/>
</dbReference>
<dbReference type="AlphaFoldDB" id="A0A1D9P586"/>